<name>A0A7G8Q4F7_9GAMM</name>
<protein>
    <submittedName>
        <fullName evidence="1">Uncharacterized protein</fullName>
    </submittedName>
</protein>
<dbReference type="RefSeq" id="WP_187057124.1">
    <property type="nucleotide sequence ID" value="NZ_CP060412.1"/>
</dbReference>
<gene>
    <name evidence="1" type="ORF">H8F01_00345</name>
</gene>
<dbReference type="AlphaFoldDB" id="A0A7G8Q4F7"/>
<evidence type="ECO:0000313" key="2">
    <source>
        <dbReference type="Proteomes" id="UP000515873"/>
    </source>
</evidence>
<organism evidence="1 2">
    <name type="scientific">Dyella telluris</name>
    <dbReference type="NCBI Taxonomy" id="2763498"/>
    <lineage>
        <taxon>Bacteria</taxon>
        <taxon>Pseudomonadati</taxon>
        <taxon>Pseudomonadota</taxon>
        <taxon>Gammaproteobacteria</taxon>
        <taxon>Lysobacterales</taxon>
        <taxon>Rhodanobacteraceae</taxon>
        <taxon>Dyella</taxon>
    </lineage>
</organism>
<sequence>MATPSTSSTQNVKIGVCKVTLDGTDLGYTKGGVDVEVTTDTHAVNVDQFGNTPISEYIMGRKISVTCPLAETTVENLKLIMPGTTVVTEGTGPTAKKQALVQVGTGINLLNQAKKLVLHPIGLDDADQSEDLVIPLAATAGALKFAYKVDDERVFNAVFNGYPDPATKVLFTIGPDLPTP</sequence>
<accession>A0A7G8Q4F7</accession>
<dbReference type="KEGG" id="dtl:H8F01_00345"/>
<dbReference type="EMBL" id="CP060412">
    <property type="protein sequence ID" value="QNK01665.1"/>
    <property type="molecule type" value="Genomic_DNA"/>
</dbReference>
<proteinExistence type="predicted"/>
<reference evidence="1 2" key="1">
    <citation type="submission" date="2020-08" db="EMBL/GenBank/DDBJ databases">
        <title>Dyella sp. G9 isolated from forest soil.</title>
        <authorList>
            <person name="Fu J."/>
            <person name="Qiu L."/>
        </authorList>
    </citation>
    <scope>NUCLEOTIDE SEQUENCE [LARGE SCALE GENOMIC DNA]</scope>
    <source>
        <strain evidence="1 2">G9</strain>
    </source>
</reference>
<evidence type="ECO:0000313" key="1">
    <source>
        <dbReference type="EMBL" id="QNK01665.1"/>
    </source>
</evidence>
<dbReference type="Proteomes" id="UP000515873">
    <property type="component" value="Chromosome"/>
</dbReference>
<keyword evidence="2" id="KW-1185">Reference proteome</keyword>